<dbReference type="RefSeq" id="WP_043451384.1">
    <property type="nucleotide sequence ID" value="NZ_JWTB01000014.1"/>
</dbReference>
<accession>A0A0B4DFL2</accession>
<feature type="transmembrane region" description="Helical" evidence="7">
    <location>
        <begin position="401"/>
        <end position="423"/>
    </location>
</feature>
<evidence type="ECO:0000256" key="3">
    <source>
        <dbReference type="ARBA" id="ARBA00022692"/>
    </source>
</evidence>
<evidence type="ECO:0000256" key="1">
    <source>
        <dbReference type="ARBA" id="ARBA00004651"/>
    </source>
</evidence>
<keyword evidence="4 7" id="KW-1133">Transmembrane helix</keyword>
<feature type="transmembrane region" description="Helical" evidence="7">
    <location>
        <begin position="230"/>
        <end position="248"/>
    </location>
</feature>
<evidence type="ECO:0000256" key="7">
    <source>
        <dbReference type="SAM" id="Phobius"/>
    </source>
</evidence>
<feature type="compositionally biased region" description="Polar residues" evidence="6">
    <location>
        <begin position="1"/>
        <end position="10"/>
    </location>
</feature>
<dbReference type="GO" id="GO:0005886">
    <property type="term" value="C:plasma membrane"/>
    <property type="evidence" value="ECO:0007669"/>
    <property type="project" value="UniProtKB-SubCell"/>
</dbReference>
<feature type="transmembrane region" description="Helical" evidence="7">
    <location>
        <begin position="435"/>
        <end position="457"/>
    </location>
</feature>
<evidence type="ECO:0000256" key="5">
    <source>
        <dbReference type="ARBA" id="ARBA00023136"/>
    </source>
</evidence>
<evidence type="ECO:0000313" key="9">
    <source>
        <dbReference type="Proteomes" id="UP000031196"/>
    </source>
</evidence>
<evidence type="ECO:0000313" key="8">
    <source>
        <dbReference type="EMBL" id="KIC67512.1"/>
    </source>
</evidence>
<feature type="transmembrane region" description="Helical" evidence="7">
    <location>
        <begin position="469"/>
        <end position="493"/>
    </location>
</feature>
<dbReference type="AlphaFoldDB" id="A0A0B4DFL2"/>
<comment type="caution">
    <text evidence="8">The sequence shown here is derived from an EMBL/GenBank/DDBJ whole genome shotgun (WGS) entry which is preliminary data.</text>
</comment>
<dbReference type="InterPro" id="IPR050367">
    <property type="entry name" value="APC_superfamily"/>
</dbReference>
<feature type="transmembrane region" description="Helical" evidence="7">
    <location>
        <begin position="34"/>
        <end position="54"/>
    </location>
</feature>
<evidence type="ECO:0000256" key="4">
    <source>
        <dbReference type="ARBA" id="ARBA00022989"/>
    </source>
</evidence>
<feature type="transmembrane region" description="Helical" evidence="7">
    <location>
        <begin position="269"/>
        <end position="293"/>
    </location>
</feature>
<dbReference type="Pfam" id="PF13520">
    <property type="entry name" value="AA_permease_2"/>
    <property type="match status" value="1"/>
</dbReference>
<feature type="transmembrane region" description="Helical" evidence="7">
    <location>
        <begin position="372"/>
        <end position="389"/>
    </location>
</feature>
<keyword evidence="5 7" id="KW-0472">Membrane</keyword>
<feature type="transmembrane region" description="Helical" evidence="7">
    <location>
        <begin position="66"/>
        <end position="86"/>
    </location>
</feature>
<dbReference type="Proteomes" id="UP000031196">
    <property type="component" value="Unassembled WGS sequence"/>
</dbReference>
<sequence>MTETIRTSTAKPGPRAHAPSTDGVSAKGLKGGQLGLLAVVVLGISTIAPAYTLTSALGPTVNEAGLQLPVIFLIGFIPMILVSLAYRELNADSPDSGTTFTWVTKAFGPWIGWMGGWGLLAANIIVLSNLAGVAVDFFYLFLSQLTGSAELADLADNKALNVLTCFVFVALAVWVSYRGLHTTKLVQYSLVGFQLLVLGLFVAMAFANWSSSETAIPFSWDWFDVTKIETFGQIAAGISLSIFVYWGWDVCLTVNEETANGKKTAGVAGTLTAVIVLAIYLLVSIATMMFAGVGDTGNGLNNAENHENIFTALASPIMGPFAILMSLAVLSSSAASLQSTFMSPSRSLLAMAHYGALPEPFSRISKKFSTPGFATIAAGVMSAGFYAVMHVVSENVLNDTILALGLMICFYYGLTALACTWYFRHSLFNSVRHFLLRLVCPVVGGVGLFVVFVQTAIDSLAPEFGSGSEVFGVGLVFILGIGILALGAVVMLVMSRTHPGFFQGDTLKRDTPALVVPE</sequence>
<dbReference type="OrthoDB" id="138827at2"/>
<evidence type="ECO:0000256" key="2">
    <source>
        <dbReference type="ARBA" id="ARBA00022475"/>
    </source>
</evidence>
<dbReference type="PIRSF" id="PIRSF006060">
    <property type="entry name" value="AA_transporter"/>
    <property type="match status" value="1"/>
</dbReference>
<feature type="transmembrane region" description="Helical" evidence="7">
    <location>
        <begin position="313"/>
        <end position="337"/>
    </location>
</feature>
<dbReference type="PANTHER" id="PTHR42770">
    <property type="entry name" value="AMINO ACID TRANSPORTER-RELATED"/>
    <property type="match status" value="1"/>
</dbReference>
<name>A0A0B4DFL2_PSEPS</name>
<comment type="subcellular location">
    <subcellularLocation>
        <location evidence="1">Cell membrane</location>
        <topology evidence="1">Multi-pass membrane protein</topology>
    </subcellularLocation>
</comment>
<keyword evidence="3 7" id="KW-0812">Transmembrane</keyword>
<dbReference type="Gene3D" id="1.20.1740.10">
    <property type="entry name" value="Amino acid/polyamine transporter I"/>
    <property type="match status" value="1"/>
</dbReference>
<reference evidence="8 9" key="1">
    <citation type="submission" date="2014-12" db="EMBL/GenBank/DDBJ databases">
        <title>Genome sequencing of Arthrobacter phenanthrenivorans SWC37.</title>
        <authorList>
            <person name="Tan P.W."/>
            <person name="Chan K.-G."/>
        </authorList>
    </citation>
    <scope>NUCLEOTIDE SEQUENCE [LARGE SCALE GENOMIC DNA]</scope>
    <source>
        <strain evidence="8 9">SWC37</strain>
    </source>
</reference>
<organism evidence="8 9">
    <name type="scientific">Pseudarthrobacter phenanthrenivorans</name>
    <name type="common">Arthrobacter phenanthrenivorans</name>
    <dbReference type="NCBI Taxonomy" id="361575"/>
    <lineage>
        <taxon>Bacteria</taxon>
        <taxon>Bacillati</taxon>
        <taxon>Actinomycetota</taxon>
        <taxon>Actinomycetes</taxon>
        <taxon>Micrococcales</taxon>
        <taxon>Micrococcaceae</taxon>
        <taxon>Pseudarthrobacter</taxon>
    </lineage>
</organism>
<feature type="transmembrane region" description="Helical" evidence="7">
    <location>
        <begin position="159"/>
        <end position="177"/>
    </location>
</feature>
<dbReference type="GO" id="GO:0022857">
    <property type="term" value="F:transmembrane transporter activity"/>
    <property type="evidence" value="ECO:0007669"/>
    <property type="project" value="InterPro"/>
</dbReference>
<feature type="transmembrane region" description="Helical" evidence="7">
    <location>
        <begin position="189"/>
        <end position="210"/>
    </location>
</feature>
<dbReference type="PANTHER" id="PTHR42770:SF7">
    <property type="entry name" value="MEMBRANE PROTEIN"/>
    <property type="match status" value="1"/>
</dbReference>
<gene>
    <name evidence="8" type="ORF">RM50_07535</name>
</gene>
<feature type="transmembrane region" description="Helical" evidence="7">
    <location>
        <begin position="117"/>
        <end position="139"/>
    </location>
</feature>
<proteinExistence type="predicted"/>
<feature type="region of interest" description="Disordered" evidence="6">
    <location>
        <begin position="1"/>
        <end position="26"/>
    </location>
</feature>
<dbReference type="EMBL" id="JWTB01000014">
    <property type="protein sequence ID" value="KIC67512.1"/>
    <property type="molecule type" value="Genomic_DNA"/>
</dbReference>
<protein>
    <submittedName>
        <fullName evidence="8">Large neutral amino acids transporter small subunit 2</fullName>
    </submittedName>
</protein>
<evidence type="ECO:0000256" key="6">
    <source>
        <dbReference type="SAM" id="MobiDB-lite"/>
    </source>
</evidence>
<keyword evidence="2" id="KW-1003">Cell membrane</keyword>
<dbReference type="InterPro" id="IPR002293">
    <property type="entry name" value="AA/rel_permease1"/>
</dbReference>